<proteinExistence type="predicted"/>
<feature type="transmembrane region" description="Helical" evidence="1">
    <location>
        <begin position="90"/>
        <end position="110"/>
    </location>
</feature>
<protein>
    <submittedName>
        <fullName evidence="2">Uncharacterized protein</fullName>
    </submittedName>
</protein>
<accession>A0A0C2MIW1</accession>
<feature type="transmembrane region" description="Helical" evidence="1">
    <location>
        <begin position="130"/>
        <end position="150"/>
    </location>
</feature>
<keyword evidence="1" id="KW-0472">Membrane</keyword>
<name>A0A0C2MIW1_THEKT</name>
<evidence type="ECO:0000256" key="1">
    <source>
        <dbReference type="SAM" id="Phobius"/>
    </source>
</evidence>
<organism evidence="2 3">
    <name type="scientific">Thelohanellus kitauei</name>
    <name type="common">Myxosporean</name>
    <dbReference type="NCBI Taxonomy" id="669202"/>
    <lineage>
        <taxon>Eukaryota</taxon>
        <taxon>Metazoa</taxon>
        <taxon>Cnidaria</taxon>
        <taxon>Myxozoa</taxon>
        <taxon>Myxosporea</taxon>
        <taxon>Bivalvulida</taxon>
        <taxon>Platysporina</taxon>
        <taxon>Myxobolidae</taxon>
        <taxon>Thelohanellus</taxon>
    </lineage>
</organism>
<evidence type="ECO:0000313" key="2">
    <source>
        <dbReference type="EMBL" id="KII64290.1"/>
    </source>
</evidence>
<gene>
    <name evidence="2" type="ORF">RF11_13012</name>
</gene>
<sequence length="160" mass="19050">MLFTLNIDQNGFEYISVRIVEISIEFQCHQQICEIDNEFKSFELYLETNKLVYPCTNDENDHIKTNDTCALLKSDINKPKDKVDRSNTKIYITLATIISLFLIMSIYYLIRRRANTIEVSDDHENIVNEFANICHFVYFWCLIFSFIQILNPEHRQIKEH</sequence>
<dbReference type="EMBL" id="JWZT01004343">
    <property type="protein sequence ID" value="KII64290.1"/>
    <property type="molecule type" value="Genomic_DNA"/>
</dbReference>
<keyword evidence="3" id="KW-1185">Reference proteome</keyword>
<evidence type="ECO:0000313" key="3">
    <source>
        <dbReference type="Proteomes" id="UP000031668"/>
    </source>
</evidence>
<comment type="caution">
    <text evidence="2">The sequence shown here is derived from an EMBL/GenBank/DDBJ whole genome shotgun (WGS) entry which is preliminary data.</text>
</comment>
<dbReference type="Proteomes" id="UP000031668">
    <property type="component" value="Unassembled WGS sequence"/>
</dbReference>
<dbReference type="AlphaFoldDB" id="A0A0C2MIW1"/>
<reference evidence="2 3" key="1">
    <citation type="journal article" date="2014" name="Genome Biol. Evol.">
        <title>The genome of the myxosporean Thelohanellus kitauei shows adaptations to nutrient acquisition within its fish host.</title>
        <authorList>
            <person name="Yang Y."/>
            <person name="Xiong J."/>
            <person name="Zhou Z."/>
            <person name="Huo F."/>
            <person name="Miao W."/>
            <person name="Ran C."/>
            <person name="Liu Y."/>
            <person name="Zhang J."/>
            <person name="Feng J."/>
            <person name="Wang M."/>
            <person name="Wang M."/>
            <person name="Wang L."/>
            <person name="Yao B."/>
        </authorList>
    </citation>
    <scope>NUCLEOTIDE SEQUENCE [LARGE SCALE GENOMIC DNA]</scope>
    <source>
        <strain evidence="2">Wuqing</strain>
    </source>
</reference>
<keyword evidence="1" id="KW-0812">Transmembrane</keyword>
<keyword evidence="1" id="KW-1133">Transmembrane helix</keyword>